<dbReference type="OrthoDB" id="5422931at2"/>
<dbReference type="EMBL" id="CP042425">
    <property type="protein sequence ID" value="QEL19878.1"/>
    <property type="molecule type" value="Genomic_DNA"/>
</dbReference>
<organism evidence="2 3">
    <name type="scientific">Limnoglobus roseus</name>
    <dbReference type="NCBI Taxonomy" id="2598579"/>
    <lineage>
        <taxon>Bacteria</taxon>
        <taxon>Pseudomonadati</taxon>
        <taxon>Planctomycetota</taxon>
        <taxon>Planctomycetia</taxon>
        <taxon>Gemmatales</taxon>
        <taxon>Gemmataceae</taxon>
        <taxon>Limnoglobus</taxon>
    </lineage>
</organism>
<dbReference type="InterPro" id="IPR018745">
    <property type="entry name" value="MpsC"/>
</dbReference>
<dbReference type="Proteomes" id="UP000324974">
    <property type="component" value="Chromosome"/>
</dbReference>
<sequence>MLTKGEMEAEICTGLRKFEQEYMGRGPKDIHAHLLGDLVVVRMTGVLTAAEKQMVKLIPSDKGRDLLKQVRTHLIENARPAMEAMIEHATGVKVQSLHHDISTVTGEEVILFTLVQLPPFRDAKR</sequence>
<dbReference type="KEGG" id="lrs:PX52LOC_06959"/>
<gene>
    <name evidence="2" type="ORF">PX52LOC_06959</name>
</gene>
<keyword evidence="3" id="KW-1185">Reference proteome</keyword>
<feature type="domain" description="Na+-translocating membrane potential-generating system MpsC" evidence="1">
    <location>
        <begin position="3"/>
        <end position="114"/>
    </location>
</feature>
<dbReference type="Pfam" id="PF10057">
    <property type="entry name" value="MpsC"/>
    <property type="match status" value="1"/>
</dbReference>
<dbReference type="AlphaFoldDB" id="A0A5C1ASJ9"/>
<evidence type="ECO:0000313" key="2">
    <source>
        <dbReference type="EMBL" id="QEL19878.1"/>
    </source>
</evidence>
<evidence type="ECO:0000313" key="3">
    <source>
        <dbReference type="Proteomes" id="UP000324974"/>
    </source>
</evidence>
<proteinExistence type="predicted"/>
<dbReference type="RefSeq" id="WP_149114221.1">
    <property type="nucleotide sequence ID" value="NZ_CP042425.1"/>
</dbReference>
<reference evidence="3" key="1">
    <citation type="submission" date="2019-08" db="EMBL/GenBank/DDBJ databases">
        <title>Limnoglobus roseus gen. nov., sp. nov., a novel freshwater planctomycete with a giant genome from the family Gemmataceae.</title>
        <authorList>
            <person name="Kulichevskaya I.S."/>
            <person name="Naumoff D.G."/>
            <person name="Miroshnikov K."/>
            <person name="Ivanova A."/>
            <person name="Philippov D.A."/>
            <person name="Hakobyan A."/>
            <person name="Rijpstra I.C."/>
            <person name="Sinninghe Damste J.S."/>
            <person name="Liesack W."/>
            <person name="Dedysh S.N."/>
        </authorList>
    </citation>
    <scope>NUCLEOTIDE SEQUENCE [LARGE SCALE GENOMIC DNA]</scope>
    <source>
        <strain evidence="3">PX52</strain>
    </source>
</reference>
<protein>
    <recommendedName>
        <fullName evidence="1">Na+-translocating membrane potential-generating system MpsC domain-containing protein</fullName>
    </recommendedName>
</protein>
<name>A0A5C1ASJ9_9BACT</name>
<evidence type="ECO:0000259" key="1">
    <source>
        <dbReference type="Pfam" id="PF10057"/>
    </source>
</evidence>
<accession>A0A5C1ASJ9</accession>